<comment type="caution">
    <text evidence="2">The sequence shown here is derived from an EMBL/GenBank/DDBJ whole genome shotgun (WGS) entry which is preliminary data.</text>
</comment>
<dbReference type="EMBL" id="BPLR01015853">
    <property type="protein sequence ID" value="GIY79181.1"/>
    <property type="molecule type" value="Genomic_DNA"/>
</dbReference>
<dbReference type="AlphaFoldDB" id="A0AAV4W9L2"/>
<name>A0AAV4W9L2_CAEEX</name>
<feature type="region of interest" description="Disordered" evidence="1">
    <location>
        <begin position="147"/>
        <end position="172"/>
    </location>
</feature>
<proteinExistence type="predicted"/>
<sequence length="172" mass="19101">MVNVMLSELLPTTLLQDILGTLDGYLITHIRRGHIGPEESIGTKGRRGHKLLTVPLLPDILGTPDGYKMTPSEEEISDQKKMSEPKADEDGPILGRVRKTVTFKDHLWWCGDNSTAEVGDFQFRTYSSMCGTMSSNRNRRGGARLTAVPPTGHPRHPEGYQITHHRVGDNGQ</sequence>
<evidence type="ECO:0000256" key="1">
    <source>
        <dbReference type="SAM" id="MobiDB-lite"/>
    </source>
</evidence>
<evidence type="ECO:0000313" key="2">
    <source>
        <dbReference type="EMBL" id="GIY79181.1"/>
    </source>
</evidence>
<gene>
    <name evidence="2" type="ORF">CEXT_145791</name>
</gene>
<organism evidence="2 3">
    <name type="scientific">Caerostris extrusa</name>
    <name type="common">Bark spider</name>
    <name type="synonym">Caerostris bankana</name>
    <dbReference type="NCBI Taxonomy" id="172846"/>
    <lineage>
        <taxon>Eukaryota</taxon>
        <taxon>Metazoa</taxon>
        <taxon>Ecdysozoa</taxon>
        <taxon>Arthropoda</taxon>
        <taxon>Chelicerata</taxon>
        <taxon>Arachnida</taxon>
        <taxon>Araneae</taxon>
        <taxon>Araneomorphae</taxon>
        <taxon>Entelegynae</taxon>
        <taxon>Araneoidea</taxon>
        <taxon>Araneidae</taxon>
        <taxon>Caerostris</taxon>
    </lineage>
</organism>
<dbReference type="Proteomes" id="UP001054945">
    <property type="component" value="Unassembled WGS sequence"/>
</dbReference>
<protein>
    <submittedName>
        <fullName evidence="2">Uncharacterized protein</fullName>
    </submittedName>
</protein>
<reference evidence="2 3" key="1">
    <citation type="submission" date="2021-06" db="EMBL/GenBank/DDBJ databases">
        <title>Caerostris extrusa draft genome.</title>
        <authorList>
            <person name="Kono N."/>
            <person name="Arakawa K."/>
        </authorList>
    </citation>
    <scope>NUCLEOTIDE SEQUENCE [LARGE SCALE GENOMIC DNA]</scope>
</reference>
<evidence type="ECO:0000313" key="3">
    <source>
        <dbReference type="Proteomes" id="UP001054945"/>
    </source>
</evidence>
<feature type="region of interest" description="Disordered" evidence="1">
    <location>
        <begin position="63"/>
        <end position="92"/>
    </location>
</feature>
<accession>A0AAV4W9L2</accession>
<feature type="compositionally biased region" description="Basic and acidic residues" evidence="1">
    <location>
        <begin position="77"/>
        <end position="89"/>
    </location>
</feature>
<keyword evidence="3" id="KW-1185">Reference proteome</keyword>